<evidence type="ECO:0000256" key="1">
    <source>
        <dbReference type="ARBA" id="ARBA00010088"/>
    </source>
</evidence>
<dbReference type="InterPro" id="IPR013595">
    <property type="entry name" value="Pept_S33_TAP-like_C"/>
</dbReference>
<dbReference type="Proteomes" id="UP000267821">
    <property type="component" value="Unassembled WGS sequence"/>
</dbReference>
<accession>A0A3N4LTR4</accession>
<evidence type="ECO:0000313" key="7">
    <source>
        <dbReference type="EMBL" id="RPB24612.1"/>
    </source>
</evidence>
<dbReference type="InterPro" id="IPR051601">
    <property type="entry name" value="Serine_prot/Carboxylest_S33"/>
</dbReference>
<keyword evidence="4" id="KW-0812">Transmembrane</keyword>
<feature type="domain" description="AB hydrolase-1" evidence="5">
    <location>
        <begin position="139"/>
        <end position="342"/>
    </location>
</feature>
<evidence type="ECO:0000256" key="3">
    <source>
        <dbReference type="SAM" id="MobiDB-lite"/>
    </source>
</evidence>
<keyword evidence="8" id="KW-1185">Reference proteome</keyword>
<evidence type="ECO:0000313" key="8">
    <source>
        <dbReference type="Proteomes" id="UP000267821"/>
    </source>
</evidence>
<organism evidence="7 8">
    <name type="scientific">Terfezia boudieri ATCC MYA-4762</name>
    <dbReference type="NCBI Taxonomy" id="1051890"/>
    <lineage>
        <taxon>Eukaryota</taxon>
        <taxon>Fungi</taxon>
        <taxon>Dikarya</taxon>
        <taxon>Ascomycota</taxon>
        <taxon>Pezizomycotina</taxon>
        <taxon>Pezizomycetes</taxon>
        <taxon>Pezizales</taxon>
        <taxon>Pezizaceae</taxon>
        <taxon>Terfezia</taxon>
    </lineage>
</organism>
<feature type="region of interest" description="Disordered" evidence="3">
    <location>
        <begin position="529"/>
        <end position="550"/>
    </location>
</feature>
<name>A0A3N4LTR4_9PEZI</name>
<gene>
    <name evidence="7" type="ORF">L211DRAFT_178350</name>
</gene>
<feature type="transmembrane region" description="Helical" evidence="4">
    <location>
        <begin position="35"/>
        <end position="56"/>
    </location>
</feature>
<dbReference type="GO" id="GO:0016787">
    <property type="term" value="F:hydrolase activity"/>
    <property type="evidence" value="ECO:0007669"/>
    <property type="project" value="UniProtKB-KW"/>
</dbReference>
<feature type="domain" description="Peptidase S33 tripeptidyl aminopeptidase-like C-terminal" evidence="6">
    <location>
        <begin position="510"/>
        <end position="618"/>
    </location>
</feature>
<sequence>MELTSAISKGDKEAQLKPFMDRMSYNSTRSTSRMVVLLGIGAVVMGAFYTASWVPWDMSREHGAGLGDVDSEWGSSDFNWGSIIPSTKLTYHPCFSGYQCARLSVPLDHIDSTNPNQAHIAIVKLPAAISESDPLWGGPILLNPGGPGGSGVGFSLQVGPAIQKIVGEKYSIIGFDPRGVNNTIPQISCFANPVERKVWHVKGGGRVLNSSGASDLDSQSVELGEFYARATILAGRCNEENRQSVEYLGTPSTARDMRIITAAEWENKVDNKGNPRMKGLQYWGFSYGSVLGITFAAMFPDDVERIVVDGVVETADYYATEWSTNLYDTDTVMDSFYEYCSLAGPLLCLFHTGKTPHDVRTRLERLLDSVKRDPVPAVLPNKNGAIIQGSGLQPDLITYSDLKNIIFISLYQPLTRFPILARLLAAVEAREPTALAEHSDIFDIKPLITCPVSFPADDKPSPPLPPDDLHAREATPAILCGDGTQIPSTTTPRDFLSYISKLREQSTTSGDVWFQIRLSCMGWNGQAKEKPPKILTQPTAPPPGKRLKPRNPVLLVSTDRDPATPVRNAWLMKDWFEDGKAGVLVQEGLGHCSVNSPSECAAAKVRAYFDDGKVPKGGEGAKGEGWCEMQARPFLGRIETKGHQKGEGLAESMEVVGRVVARLGSVGLGF</sequence>
<comment type="similarity">
    <text evidence="1">Belongs to the peptidase S33 family.</text>
</comment>
<dbReference type="STRING" id="1051890.A0A3N4LTR4"/>
<evidence type="ECO:0000256" key="2">
    <source>
        <dbReference type="ARBA" id="ARBA00022801"/>
    </source>
</evidence>
<dbReference type="OrthoDB" id="425534at2759"/>
<evidence type="ECO:0000259" key="6">
    <source>
        <dbReference type="Pfam" id="PF08386"/>
    </source>
</evidence>
<evidence type="ECO:0000259" key="5">
    <source>
        <dbReference type="Pfam" id="PF00561"/>
    </source>
</evidence>
<dbReference type="PANTHER" id="PTHR43248:SF25">
    <property type="entry name" value="AB HYDROLASE-1 DOMAIN-CONTAINING PROTEIN-RELATED"/>
    <property type="match status" value="1"/>
</dbReference>
<dbReference type="InterPro" id="IPR000073">
    <property type="entry name" value="AB_hydrolase_1"/>
</dbReference>
<dbReference type="InterPro" id="IPR029058">
    <property type="entry name" value="AB_hydrolase_fold"/>
</dbReference>
<dbReference type="SUPFAM" id="SSF53474">
    <property type="entry name" value="alpha/beta-Hydrolases"/>
    <property type="match status" value="1"/>
</dbReference>
<keyword evidence="2" id="KW-0378">Hydrolase</keyword>
<dbReference type="Pfam" id="PF00561">
    <property type="entry name" value="Abhydrolase_1"/>
    <property type="match status" value="1"/>
</dbReference>
<proteinExistence type="inferred from homology"/>
<evidence type="ECO:0000256" key="4">
    <source>
        <dbReference type="SAM" id="Phobius"/>
    </source>
</evidence>
<keyword evidence="4" id="KW-1133">Transmembrane helix</keyword>
<dbReference type="Pfam" id="PF08386">
    <property type="entry name" value="Abhydrolase_4"/>
    <property type="match status" value="1"/>
</dbReference>
<dbReference type="AlphaFoldDB" id="A0A3N4LTR4"/>
<protein>
    <recommendedName>
        <fullName evidence="9">Alpha/beta-hydrolase</fullName>
    </recommendedName>
</protein>
<evidence type="ECO:0008006" key="9">
    <source>
        <dbReference type="Google" id="ProtNLM"/>
    </source>
</evidence>
<keyword evidence="4" id="KW-0472">Membrane</keyword>
<reference evidence="7 8" key="1">
    <citation type="journal article" date="2018" name="Nat. Ecol. Evol.">
        <title>Pezizomycetes genomes reveal the molecular basis of ectomycorrhizal truffle lifestyle.</title>
        <authorList>
            <person name="Murat C."/>
            <person name="Payen T."/>
            <person name="Noel B."/>
            <person name="Kuo A."/>
            <person name="Morin E."/>
            <person name="Chen J."/>
            <person name="Kohler A."/>
            <person name="Krizsan K."/>
            <person name="Balestrini R."/>
            <person name="Da Silva C."/>
            <person name="Montanini B."/>
            <person name="Hainaut M."/>
            <person name="Levati E."/>
            <person name="Barry K.W."/>
            <person name="Belfiori B."/>
            <person name="Cichocki N."/>
            <person name="Clum A."/>
            <person name="Dockter R.B."/>
            <person name="Fauchery L."/>
            <person name="Guy J."/>
            <person name="Iotti M."/>
            <person name="Le Tacon F."/>
            <person name="Lindquist E.A."/>
            <person name="Lipzen A."/>
            <person name="Malagnac F."/>
            <person name="Mello A."/>
            <person name="Molinier V."/>
            <person name="Miyauchi S."/>
            <person name="Poulain J."/>
            <person name="Riccioni C."/>
            <person name="Rubini A."/>
            <person name="Sitrit Y."/>
            <person name="Splivallo R."/>
            <person name="Traeger S."/>
            <person name="Wang M."/>
            <person name="Zifcakova L."/>
            <person name="Wipf D."/>
            <person name="Zambonelli A."/>
            <person name="Paolocci F."/>
            <person name="Nowrousian M."/>
            <person name="Ottonello S."/>
            <person name="Baldrian P."/>
            <person name="Spatafora J.W."/>
            <person name="Henrissat B."/>
            <person name="Nagy L.G."/>
            <person name="Aury J.M."/>
            <person name="Wincker P."/>
            <person name="Grigoriev I.V."/>
            <person name="Bonfante P."/>
            <person name="Martin F.M."/>
        </authorList>
    </citation>
    <scope>NUCLEOTIDE SEQUENCE [LARGE SCALE GENOMIC DNA]</scope>
    <source>
        <strain evidence="7 8">ATCC MYA-4762</strain>
    </source>
</reference>
<dbReference type="Gene3D" id="3.40.50.1820">
    <property type="entry name" value="alpha/beta hydrolase"/>
    <property type="match status" value="1"/>
</dbReference>
<dbReference type="PANTHER" id="PTHR43248">
    <property type="entry name" value="2-SUCCINYL-6-HYDROXY-2,4-CYCLOHEXADIENE-1-CARBOXYLATE SYNTHASE"/>
    <property type="match status" value="1"/>
</dbReference>
<dbReference type="EMBL" id="ML121541">
    <property type="protein sequence ID" value="RPB24612.1"/>
    <property type="molecule type" value="Genomic_DNA"/>
</dbReference>
<dbReference type="InParanoid" id="A0A3N4LTR4"/>